<dbReference type="SUPFAM" id="SSF46626">
    <property type="entry name" value="Cytochrome c"/>
    <property type="match status" value="1"/>
</dbReference>
<keyword evidence="5" id="KW-0732">Signal</keyword>
<dbReference type="Gene3D" id="1.10.760.10">
    <property type="entry name" value="Cytochrome c-like domain"/>
    <property type="match status" value="1"/>
</dbReference>
<keyword evidence="8" id="KW-1185">Reference proteome</keyword>
<evidence type="ECO:0000256" key="1">
    <source>
        <dbReference type="ARBA" id="ARBA00022617"/>
    </source>
</evidence>
<dbReference type="STRING" id="195913.SAMN04488004_107112"/>
<dbReference type="PROSITE" id="PS51257">
    <property type="entry name" value="PROKAR_LIPOPROTEIN"/>
    <property type="match status" value="1"/>
</dbReference>
<accession>A0A1I4EQ19</accession>
<reference evidence="7 8" key="1">
    <citation type="submission" date="2016-10" db="EMBL/GenBank/DDBJ databases">
        <authorList>
            <person name="de Groot N.N."/>
        </authorList>
    </citation>
    <scope>NUCLEOTIDE SEQUENCE [LARGE SCALE GENOMIC DNA]</scope>
    <source>
        <strain evidence="7 8">DSM 16199</strain>
    </source>
</reference>
<dbReference type="Pfam" id="PF00034">
    <property type="entry name" value="Cytochrom_C"/>
    <property type="match status" value="1"/>
</dbReference>
<dbReference type="EMBL" id="FOTF01000007">
    <property type="protein sequence ID" value="SFL07848.1"/>
    <property type="molecule type" value="Genomic_DNA"/>
</dbReference>
<dbReference type="OrthoDB" id="5514238at2"/>
<sequence>MRIIILTGLLALAACAPEQTTIDGEAAFMAQCSACHGRDGRGNAAIAASLAVMPPDLTLISDRNGGTFPQDRVMSQIDGFTRGAHGGADPMPHFGDGDLGPLVMTSQDGNPVPVPAELLALSNYLQLIQRQP</sequence>
<keyword evidence="1 4" id="KW-0349">Heme</keyword>
<dbReference type="GO" id="GO:0009055">
    <property type="term" value="F:electron transfer activity"/>
    <property type="evidence" value="ECO:0007669"/>
    <property type="project" value="InterPro"/>
</dbReference>
<feature type="signal peptide" evidence="5">
    <location>
        <begin position="1"/>
        <end position="16"/>
    </location>
</feature>
<evidence type="ECO:0000256" key="4">
    <source>
        <dbReference type="PROSITE-ProRule" id="PRU00433"/>
    </source>
</evidence>
<feature type="chain" id="PRO_5011722214" evidence="5">
    <location>
        <begin position="17"/>
        <end position="132"/>
    </location>
</feature>
<evidence type="ECO:0000256" key="3">
    <source>
        <dbReference type="ARBA" id="ARBA00023004"/>
    </source>
</evidence>
<proteinExistence type="predicted"/>
<dbReference type="AlphaFoldDB" id="A0A1I4EQ19"/>
<protein>
    <submittedName>
        <fullName evidence="7">Cytochrome c</fullName>
    </submittedName>
</protein>
<gene>
    <name evidence="7" type="ORF">SAMN04488004_107112</name>
</gene>
<evidence type="ECO:0000256" key="5">
    <source>
        <dbReference type="SAM" id="SignalP"/>
    </source>
</evidence>
<dbReference type="GO" id="GO:0020037">
    <property type="term" value="F:heme binding"/>
    <property type="evidence" value="ECO:0007669"/>
    <property type="project" value="InterPro"/>
</dbReference>
<dbReference type="GO" id="GO:0046872">
    <property type="term" value="F:metal ion binding"/>
    <property type="evidence" value="ECO:0007669"/>
    <property type="project" value="UniProtKB-KW"/>
</dbReference>
<dbReference type="InterPro" id="IPR036909">
    <property type="entry name" value="Cyt_c-like_dom_sf"/>
</dbReference>
<organism evidence="7 8">
    <name type="scientific">Loktanella salsilacus</name>
    <dbReference type="NCBI Taxonomy" id="195913"/>
    <lineage>
        <taxon>Bacteria</taxon>
        <taxon>Pseudomonadati</taxon>
        <taxon>Pseudomonadota</taxon>
        <taxon>Alphaproteobacteria</taxon>
        <taxon>Rhodobacterales</taxon>
        <taxon>Roseobacteraceae</taxon>
        <taxon>Loktanella</taxon>
    </lineage>
</organism>
<dbReference type="InterPro" id="IPR009056">
    <property type="entry name" value="Cyt_c-like_dom"/>
</dbReference>
<dbReference type="PROSITE" id="PS51007">
    <property type="entry name" value="CYTC"/>
    <property type="match status" value="1"/>
</dbReference>
<evidence type="ECO:0000313" key="8">
    <source>
        <dbReference type="Proteomes" id="UP000199550"/>
    </source>
</evidence>
<evidence type="ECO:0000256" key="2">
    <source>
        <dbReference type="ARBA" id="ARBA00022723"/>
    </source>
</evidence>
<name>A0A1I4EQ19_9RHOB</name>
<keyword evidence="2 4" id="KW-0479">Metal-binding</keyword>
<evidence type="ECO:0000313" key="7">
    <source>
        <dbReference type="EMBL" id="SFL07848.1"/>
    </source>
</evidence>
<feature type="domain" description="Cytochrome c" evidence="6">
    <location>
        <begin position="19"/>
        <end position="129"/>
    </location>
</feature>
<evidence type="ECO:0000259" key="6">
    <source>
        <dbReference type="PROSITE" id="PS51007"/>
    </source>
</evidence>
<keyword evidence="3 4" id="KW-0408">Iron</keyword>
<dbReference type="RefSeq" id="WP_090188045.1">
    <property type="nucleotide sequence ID" value="NZ_FOTF01000007.1"/>
</dbReference>
<dbReference type="Proteomes" id="UP000199550">
    <property type="component" value="Unassembled WGS sequence"/>
</dbReference>